<evidence type="ECO:0000313" key="8">
    <source>
        <dbReference type="EMBL" id="KUG21223.1"/>
    </source>
</evidence>
<dbReference type="InterPro" id="IPR022923">
    <property type="entry name" value="TRM1_arc_bac"/>
</dbReference>
<dbReference type="CDD" id="cd02440">
    <property type="entry name" value="AdoMet_MTases"/>
    <property type="match status" value="1"/>
</dbReference>
<dbReference type="SUPFAM" id="SSF53335">
    <property type="entry name" value="S-adenosyl-L-methionine-dependent methyltransferases"/>
    <property type="match status" value="1"/>
</dbReference>
<keyword evidence="5" id="KW-0819">tRNA processing</keyword>
<dbReference type="EC" id="2.1.1.216" evidence="7"/>
<keyword evidence="2 8" id="KW-0489">Methyltransferase</keyword>
<protein>
    <recommendedName>
        <fullName evidence="7">tRNA (guanine(26)-N(2))-dimethyltransferase</fullName>
        <ecNumber evidence="7">2.1.1.216</ecNumber>
    </recommendedName>
</protein>
<sequence>MEVVWVTEGSTAFSVPKQDPEHRFPPGSAPIFYNRRMELNRDATILLLSVLRPTDYLDAMGATGVRGLRVAHECGIRVTINDRDTRAVDLIRQNVRHLGLDLEVSHEDANVLASRRRFDAVDLDPFGTPAPFVDAAARSARRFLFVTATDTAPLCGAHLKAGMRRYFSRPMNTEYHAEVALRTLMGFAVREIIKYDRGVEPVFCFAREHFLRLHLRITGGAAAADRTLAHIGYVMQCPACLYRTEQRGLIPDPMRCECCNAALIPIGPLWCGRINDPEILAAMRSVVEGLVLNTGPQCARLIDLCLQELDTSSHYDYHVVAKSRRVSPAGIERVVERLQALGYRAGRAHYSGTALKTDAPLPVIEAAVSGG</sequence>
<evidence type="ECO:0000256" key="5">
    <source>
        <dbReference type="ARBA" id="ARBA00022694"/>
    </source>
</evidence>
<comment type="caution">
    <text evidence="8">The sequence shown here is derived from an EMBL/GenBank/DDBJ whole genome shotgun (WGS) entry which is preliminary data.</text>
</comment>
<dbReference type="PANTHER" id="PTHR10631">
    <property type="entry name" value="N 2 ,N 2 -DIMETHYLGUANOSINE TRNA METHYLTRANSFERASE"/>
    <property type="match status" value="1"/>
</dbReference>
<evidence type="ECO:0000256" key="3">
    <source>
        <dbReference type="ARBA" id="ARBA00022679"/>
    </source>
</evidence>
<keyword evidence="6" id="KW-0694">RNA-binding</keyword>
<dbReference type="GO" id="GO:0160104">
    <property type="term" value="F:tRNA (guanine(26)-N2)-dimethyltransferase activity"/>
    <property type="evidence" value="ECO:0007669"/>
    <property type="project" value="UniProtKB-EC"/>
</dbReference>
<evidence type="ECO:0000256" key="6">
    <source>
        <dbReference type="ARBA" id="ARBA00022884"/>
    </source>
</evidence>
<dbReference type="Gene3D" id="3.40.50.150">
    <property type="entry name" value="Vaccinia Virus protein VP39"/>
    <property type="match status" value="1"/>
</dbReference>
<name>A0A0W8FK16_9ZZZZ</name>
<gene>
    <name evidence="8" type="ORF">ASZ90_009039</name>
</gene>
<dbReference type="Pfam" id="PF02005">
    <property type="entry name" value="TRM"/>
    <property type="match status" value="1"/>
</dbReference>
<organism evidence="8">
    <name type="scientific">hydrocarbon metagenome</name>
    <dbReference type="NCBI Taxonomy" id="938273"/>
    <lineage>
        <taxon>unclassified sequences</taxon>
        <taxon>metagenomes</taxon>
        <taxon>ecological metagenomes</taxon>
    </lineage>
</organism>
<dbReference type="InterPro" id="IPR042296">
    <property type="entry name" value="tRNA_met_Trm1_C"/>
</dbReference>
<dbReference type="PROSITE" id="PS51626">
    <property type="entry name" value="SAM_MT_TRM1"/>
    <property type="match status" value="1"/>
</dbReference>
<dbReference type="HAMAP" id="MF_00290">
    <property type="entry name" value="tRNA_dimethyltr_TRM1"/>
    <property type="match status" value="1"/>
</dbReference>
<proteinExistence type="inferred from homology"/>
<keyword evidence="3 8" id="KW-0808">Transferase</keyword>
<keyword evidence="4" id="KW-0949">S-adenosyl-L-methionine</keyword>
<dbReference type="GO" id="GO:0000049">
    <property type="term" value="F:tRNA binding"/>
    <property type="evidence" value="ECO:0007669"/>
    <property type="project" value="UniProtKB-KW"/>
</dbReference>
<reference evidence="8" key="1">
    <citation type="journal article" date="2015" name="Proc. Natl. Acad. Sci. U.S.A.">
        <title>Networks of energetic and metabolic interactions define dynamics in microbial communities.</title>
        <authorList>
            <person name="Embree M."/>
            <person name="Liu J.K."/>
            <person name="Al-Bassam M.M."/>
            <person name="Zengler K."/>
        </authorList>
    </citation>
    <scope>NUCLEOTIDE SEQUENCE</scope>
</reference>
<evidence type="ECO:0000256" key="4">
    <source>
        <dbReference type="ARBA" id="ARBA00022691"/>
    </source>
</evidence>
<dbReference type="PANTHER" id="PTHR10631:SF3">
    <property type="entry name" value="TRNA (GUANINE(26)-N(2))-DIMETHYLTRANSFERASE"/>
    <property type="match status" value="1"/>
</dbReference>
<dbReference type="EMBL" id="LNQE01001088">
    <property type="protein sequence ID" value="KUG21223.1"/>
    <property type="molecule type" value="Genomic_DNA"/>
</dbReference>
<dbReference type="InterPro" id="IPR002905">
    <property type="entry name" value="Trm1"/>
</dbReference>
<accession>A0A0W8FK16</accession>
<keyword evidence="1" id="KW-0820">tRNA-binding</keyword>
<dbReference type="InterPro" id="IPR029063">
    <property type="entry name" value="SAM-dependent_MTases_sf"/>
</dbReference>
<dbReference type="GO" id="GO:0002940">
    <property type="term" value="P:tRNA N2-guanine methylation"/>
    <property type="evidence" value="ECO:0007669"/>
    <property type="project" value="TreeGrafter"/>
</dbReference>
<dbReference type="AlphaFoldDB" id="A0A0W8FK16"/>
<dbReference type="NCBIfam" id="TIGR00308">
    <property type="entry name" value="TRM1"/>
    <property type="match status" value="1"/>
</dbReference>
<evidence type="ECO:0000256" key="7">
    <source>
        <dbReference type="ARBA" id="ARBA00039099"/>
    </source>
</evidence>
<evidence type="ECO:0000256" key="1">
    <source>
        <dbReference type="ARBA" id="ARBA00022555"/>
    </source>
</evidence>
<evidence type="ECO:0000256" key="2">
    <source>
        <dbReference type="ARBA" id="ARBA00022603"/>
    </source>
</evidence>
<dbReference type="Gene3D" id="3.30.56.70">
    <property type="entry name" value="N2,N2-dimethylguanosine tRNA methyltransferase, C-terminal domain"/>
    <property type="match status" value="1"/>
</dbReference>